<organism evidence="2 3">
    <name type="scientific">Intestinibacter bartlettii</name>
    <dbReference type="NCBI Taxonomy" id="261299"/>
    <lineage>
        <taxon>Bacteria</taxon>
        <taxon>Bacillati</taxon>
        <taxon>Bacillota</taxon>
        <taxon>Clostridia</taxon>
        <taxon>Peptostreptococcales</taxon>
        <taxon>Peptostreptococcaceae</taxon>
        <taxon>Intestinibacter</taxon>
    </lineage>
</organism>
<name>A0ABS6DWX1_9FIRM</name>
<keyword evidence="1" id="KW-0472">Membrane</keyword>
<evidence type="ECO:0000256" key="1">
    <source>
        <dbReference type="SAM" id="Phobius"/>
    </source>
</evidence>
<protein>
    <recommendedName>
        <fullName evidence="4">General secretion pathway, M protein</fullName>
    </recommendedName>
</protein>
<sequence length="154" mass="17893">MKLLKKNKSLCFLLIVSVIYVAVTLLYINPLREKNNKLEEKKSEILTLETQNDYVQVSAKQDKVAEDIVLSMEKSIGDLVDINFINKQYEQGENSEEIVLELNFSSDFKNIFKIDNQLKKLNLKDSIEIIKIENSQTEIDENRKVNCTMTFRVV</sequence>
<keyword evidence="3" id="KW-1185">Reference proteome</keyword>
<keyword evidence="1" id="KW-0812">Transmembrane</keyword>
<dbReference type="EMBL" id="JAHLOQ010000016">
    <property type="protein sequence ID" value="MBU5336245.1"/>
    <property type="molecule type" value="Genomic_DNA"/>
</dbReference>
<evidence type="ECO:0008006" key="4">
    <source>
        <dbReference type="Google" id="ProtNLM"/>
    </source>
</evidence>
<comment type="caution">
    <text evidence="2">The sequence shown here is derived from an EMBL/GenBank/DDBJ whole genome shotgun (WGS) entry which is preliminary data.</text>
</comment>
<dbReference type="RefSeq" id="WP_216569371.1">
    <property type="nucleotide sequence ID" value="NZ_JAHLOQ010000016.1"/>
</dbReference>
<gene>
    <name evidence="2" type="ORF">KQI20_07315</name>
</gene>
<dbReference type="Proteomes" id="UP001196301">
    <property type="component" value="Unassembled WGS sequence"/>
</dbReference>
<feature type="transmembrane region" description="Helical" evidence="1">
    <location>
        <begin position="9"/>
        <end position="28"/>
    </location>
</feature>
<evidence type="ECO:0000313" key="3">
    <source>
        <dbReference type="Proteomes" id="UP001196301"/>
    </source>
</evidence>
<keyword evidence="1" id="KW-1133">Transmembrane helix</keyword>
<reference evidence="2 3" key="1">
    <citation type="submission" date="2021-06" db="EMBL/GenBank/DDBJ databases">
        <authorList>
            <person name="Sun Q."/>
            <person name="Li D."/>
        </authorList>
    </citation>
    <scope>NUCLEOTIDE SEQUENCE [LARGE SCALE GENOMIC DNA]</scope>
    <source>
        <strain evidence="2 3">N19</strain>
    </source>
</reference>
<proteinExistence type="predicted"/>
<evidence type="ECO:0000313" key="2">
    <source>
        <dbReference type="EMBL" id="MBU5336245.1"/>
    </source>
</evidence>
<accession>A0ABS6DWX1</accession>